<reference evidence="6 7" key="1">
    <citation type="submission" date="2018-05" db="EMBL/GenBank/DDBJ databases">
        <title>Comparative genomic sequence analysis between strain HN4 and CCM 8460T (Falsochrobactrum ovis) will provide more evidence to prove that HN4 is a new species of Falsochrobactrum.</title>
        <authorList>
            <person name="Lyu W."/>
            <person name="Sun L."/>
            <person name="Yao L."/>
        </authorList>
    </citation>
    <scope>NUCLEOTIDE SEQUENCE [LARGE SCALE GENOMIC DNA]</scope>
    <source>
        <strain evidence="6 7">HN4</strain>
    </source>
</reference>
<dbReference type="PANTHER" id="PTHR43483:SF3">
    <property type="entry name" value="MEMBRANE TRANSPORTER PROTEIN HI_0806-RELATED"/>
    <property type="match status" value="1"/>
</dbReference>
<evidence type="ECO:0000256" key="5">
    <source>
        <dbReference type="RuleBase" id="RU363041"/>
    </source>
</evidence>
<feature type="transmembrane region" description="Helical" evidence="5">
    <location>
        <begin position="52"/>
        <end position="74"/>
    </location>
</feature>
<feature type="transmembrane region" description="Helical" evidence="5">
    <location>
        <begin position="179"/>
        <end position="204"/>
    </location>
</feature>
<dbReference type="GO" id="GO:0005886">
    <property type="term" value="C:plasma membrane"/>
    <property type="evidence" value="ECO:0007669"/>
    <property type="project" value="UniProtKB-SubCell"/>
</dbReference>
<evidence type="ECO:0000313" key="7">
    <source>
        <dbReference type="Proteomes" id="UP000245865"/>
    </source>
</evidence>
<name>A0A316J3F6_9HYPH</name>
<protein>
    <recommendedName>
        <fullName evidence="5">Probable membrane transporter protein</fullName>
    </recommendedName>
</protein>
<dbReference type="EMBL" id="QGDB01000010">
    <property type="protein sequence ID" value="PWL16462.1"/>
    <property type="molecule type" value="Genomic_DNA"/>
</dbReference>
<feature type="transmembrane region" description="Helical" evidence="5">
    <location>
        <begin position="150"/>
        <end position="173"/>
    </location>
</feature>
<keyword evidence="3 5" id="KW-1133">Transmembrane helix</keyword>
<accession>A0A316J3F6</accession>
<keyword evidence="4 5" id="KW-0472">Membrane</keyword>
<sequence>MEMQTIIMIAILLIFAGAVVGILAGLFGVGGGAVSVPVLYETFGFMGLEEGVAMPLAVGTSLAIIIPTSLRSAWGHYQRGAVDTKLLRIWVLPIILGVLAGTSVASFADPWVFQLVFVAVASVIAIKLFVGGKGWRVGEELPSDWLLRIYGLIVGALSALMGIGGGAISNLILTLHGKAIHQAIATSAGVGVLISIPGTIGYIIAGWGKSGLPVDALGYVSLLGFVLLVPTSFLTARTGVYLAHAMSRRALEIAFGLFLLAVAARFLFALST</sequence>
<comment type="caution">
    <text evidence="6">The sequence shown here is derived from an EMBL/GenBank/DDBJ whole genome shotgun (WGS) entry which is preliminary data.</text>
</comment>
<comment type="similarity">
    <text evidence="5">Belongs to the 4-toluene sulfonate uptake permease (TSUP) (TC 2.A.102) family.</text>
</comment>
<evidence type="ECO:0000256" key="2">
    <source>
        <dbReference type="ARBA" id="ARBA00022692"/>
    </source>
</evidence>
<evidence type="ECO:0000256" key="4">
    <source>
        <dbReference type="ARBA" id="ARBA00023136"/>
    </source>
</evidence>
<keyword evidence="5" id="KW-1003">Cell membrane</keyword>
<evidence type="ECO:0000256" key="1">
    <source>
        <dbReference type="ARBA" id="ARBA00004141"/>
    </source>
</evidence>
<feature type="transmembrane region" description="Helical" evidence="5">
    <location>
        <begin position="7"/>
        <end position="40"/>
    </location>
</feature>
<gene>
    <name evidence="6" type="ORF">DKP76_17415</name>
</gene>
<proteinExistence type="inferred from homology"/>
<dbReference type="Pfam" id="PF01925">
    <property type="entry name" value="TauE"/>
    <property type="match status" value="1"/>
</dbReference>
<evidence type="ECO:0000256" key="3">
    <source>
        <dbReference type="ARBA" id="ARBA00022989"/>
    </source>
</evidence>
<dbReference type="OrthoDB" id="457670at2"/>
<feature type="transmembrane region" description="Helical" evidence="5">
    <location>
        <begin position="111"/>
        <end position="130"/>
    </location>
</feature>
<feature type="transmembrane region" description="Helical" evidence="5">
    <location>
        <begin position="253"/>
        <end position="270"/>
    </location>
</feature>
<organism evidence="6 7">
    <name type="scientific">Falsochrobactrum shanghaiense</name>
    <dbReference type="NCBI Taxonomy" id="2201899"/>
    <lineage>
        <taxon>Bacteria</taxon>
        <taxon>Pseudomonadati</taxon>
        <taxon>Pseudomonadota</taxon>
        <taxon>Alphaproteobacteria</taxon>
        <taxon>Hyphomicrobiales</taxon>
        <taxon>Brucellaceae</taxon>
        <taxon>Falsochrobactrum</taxon>
    </lineage>
</organism>
<feature type="transmembrane region" description="Helical" evidence="5">
    <location>
        <begin position="216"/>
        <end position="233"/>
    </location>
</feature>
<comment type="subcellular location">
    <subcellularLocation>
        <location evidence="5">Cell membrane</location>
        <topology evidence="5">Multi-pass membrane protein</topology>
    </subcellularLocation>
    <subcellularLocation>
        <location evidence="1">Membrane</location>
        <topology evidence="1">Multi-pass membrane protein</topology>
    </subcellularLocation>
</comment>
<evidence type="ECO:0000313" key="6">
    <source>
        <dbReference type="EMBL" id="PWL16462.1"/>
    </source>
</evidence>
<dbReference type="PANTHER" id="PTHR43483">
    <property type="entry name" value="MEMBRANE TRANSPORTER PROTEIN HI_0806-RELATED"/>
    <property type="match status" value="1"/>
</dbReference>
<feature type="transmembrane region" description="Helical" evidence="5">
    <location>
        <begin position="86"/>
        <end position="105"/>
    </location>
</feature>
<dbReference type="InterPro" id="IPR002781">
    <property type="entry name" value="TM_pro_TauE-like"/>
</dbReference>
<dbReference type="AlphaFoldDB" id="A0A316J3F6"/>
<dbReference type="Proteomes" id="UP000245865">
    <property type="component" value="Unassembled WGS sequence"/>
</dbReference>
<keyword evidence="7" id="KW-1185">Reference proteome</keyword>
<keyword evidence="2 5" id="KW-0812">Transmembrane</keyword>